<dbReference type="EMBL" id="SLZY01000003">
    <property type="protein sequence ID" value="TCS73071.1"/>
    <property type="molecule type" value="Genomic_DNA"/>
</dbReference>
<organism evidence="1 2">
    <name type="scientific">Sulfuritortus calidifontis</name>
    <dbReference type="NCBI Taxonomy" id="1914471"/>
    <lineage>
        <taxon>Bacteria</taxon>
        <taxon>Pseudomonadati</taxon>
        <taxon>Pseudomonadota</taxon>
        <taxon>Betaproteobacteria</taxon>
        <taxon>Nitrosomonadales</taxon>
        <taxon>Thiobacillaceae</taxon>
        <taxon>Sulfuritortus</taxon>
    </lineage>
</organism>
<dbReference type="OrthoDB" id="8778935at2"/>
<sequence length="76" mass="8370">MSQNSLAKHGFRIRTRSGVTVDNLQIYGRDAQEAQQKLMRMYPGCTILETRDVAPACNASAGSSFEDVVDLLTAKH</sequence>
<accession>A0A4R3JZ93</accession>
<name>A0A4R3JZ93_9PROT</name>
<evidence type="ECO:0000313" key="1">
    <source>
        <dbReference type="EMBL" id="TCS73071.1"/>
    </source>
</evidence>
<protein>
    <submittedName>
        <fullName evidence="1">Uncharacterized protein</fullName>
    </submittedName>
</protein>
<reference evidence="1 2" key="1">
    <citation type="submission" date="2019-03" db="EMBL/GenBank/DDBJ databases">
        <title>Genomic Encyclopedia of Type Strains, Phase IV (KMG-IV): sequencing the most valuable type-strain genomes for metagenomic binning, comparative biology and taxonomic classification.</title>
        <authorList>
            <person name="Goeker M."/>
        </authorList>
    </citation>
    <scope>NUCLEOTIDE SEQUENCE [LARGE SCALE GENOMIC DNA]</scope>
    <source>
        <strain evidence="1 2">DSM 103923</strain>
    </source>
</reference>
<keyword evidence="2" id="KW-1185">Reference proteome</keyword>
<comment type="caution">
    <text evidence="1">The sequence shown here is derived from an EMBL/GenBank/DDBJ whole genome shotgun (WGS) entry which is preliminary data.</text>
</comment>
<dbReference type="Proteomes" id="UP000295135">
    <property type="component" value="Unassembled WGS sequence"/>
</dbReference>
<dbReference type="AlphaFoldDB" id="A0A4R3JZ93"/>
<dbReference type="RefSeq" id="WP_126462331.1">
    <property type="nucleotide sequence ID" value="NZ_AP018721.1"/>
</dbReference>
<evidence type="ECO:0000313" key="2">
    <source>
        <dbReference type="Proteomes" id="UP000295135"/>
    </source>
</evidence>
<gene>
    <name evidence="1" type="ORF">EDC61_103194</name>
</gene>
<proteinExistence type="predicted"/>